<dbReference type="Proteomes" id="UP000298358">
    <property type="component" value="Unassembled WGS sequence"/>
</dbReference>
<evidence type="ECO:0000313" key="4">
    <source>
        <dbReference type="Proteomes" id="UP000298358"/>
    </source>
</evidence>
<evidence type="ECO:0008006" key="5">
    <source>
        <dbReference type="Google" id="ProtNLM"/>
    </source>
</evidence>
<keyword evidence="2" id="KW-0472">Membrane</keyword>
<organism evidence="3 4">
    <name type="scientific">Microbacterium paludicola</name>
    <dbReference type="NCBI Taxonomy" id="300019"/>
    <lineage>
        <taxon>Bacteria</taxon>
        <taxon>Bacillati</taxon>
        <taxon>Actinomycetota</taxon>
        <taxon>Actinomycetes</taxon>
        <taxon>Micrococcales</taxon>
        <taxon>Microbacteriaceae</taxon>
        <taxon>Microbacterium</taxon>
    </lineage>
</organism>
<proteinExistence type="predicted"/>
<dbReference type="OrthoDB" id="3325701at2"/>
<dbReference type="SUPFAM" id="SSF82171">
    <property type="entry name" value="DPP6 N-terminal domain-like"/>
    <property type="match status" value="1"/>
</dbReference>
<reference evidence="3 4" key="1">
    <citation type="submission" date="2019-03" db="EMBL/GenBank/DDBJ databases">
        <title>Diversity of the mouse oral microbiome.</title>
        <authorList>
            <person name="Joseph S."/>
            <person name="Aduse-Opoku J."/>
            <person name="Curtis M."/>
            <person name="Wade W."/>
            <person name="Hashim A."/>
        </authorList>
    </citation>
    <scope>NUCLEOTIDE SEQUENCE [LARGE SCALE GENOMIC DNA]</scope>
    <source>
        <strain evidence="3 4">P1012</strain>
    </source>
</reference>
<dbReference type="EMBL" id="SPQB01000007">
    <property type="protein sequence ID" value="TFU33629.1"/>
    <property type="molecule type" value="Genomic_DNA"/>
</dbReference>
<keyword evidence="4" id="KW-1185">Reference proteome</keyword>
<gene>
    <name evidence="3" type="ORF">E4U02_05200</name>
</gene>
<feature type="transmembrane region" description="Helical" evidence="2">
    <location>
        <begin position="367"/>
        <end position="385"/>
    </location>
</feature>
<dbReference type="AlphaFoldDB" id="A0A4Y9FWG2"/>
<evidence type="ECO:0000256" key="2">
    <source>
        <dbReference type="SAM" id="Phobius"/>
    </source>
</evidence>
<dbReference type="RefSeq" id="WP_135113758.1">
    <property type="nucleotide sequence ID" value="NZ_JADGLL010000007.1"/>
</dbReference>
<name>A0A4Y9FWG2_9MICO</name>
<evidence type="ECO:0000313" key="3">
    <source>
        <dbReference type="EMBL" id="TFU33629.1"/>
    </source>
</evidence>
<accession>A0A4Y9FWG2</accession>
<dbReference type="InterPro" id="IPR011042">
    <property type="entry name" value="6-blade_b-propeller_TolB-like"/>
</dbReference>
<comment type="caution">
    <text evidence="3">The sequence shown here is derived from an EMBL/GenBank/DDBJ whole genome shotgun (WGS) entry which is preliminary data.</text>
</comment>
<keyword evidence="2" id="KW-1133">Transmembrane helix</keyword>
<feature type="region of interest" description="Disordered" evidence="1">
    <location>
        <begin position="396"/>
        <end position="417"/>
    </location>
</feature>
<evidence type="ECO:0000256" key="1">
    <source>
        <dbReference type="SAM" id="MobiDB-lite"/>
    </source>
</evidence>
<protein>
    <recommendedName>
        <fullName evidence="5">WD40 repeat domain-containing protein</fullName>
    </recommendedName>
</protein>
<sequence>MSTRRSPLPALLAAVVVCAAIVVPALIAEGTRPQPAAEPVFPTEVSAYSWWTAALAPGDVPAASAIYQNGIGVEFLDLPQAIALGADGSTYRRLSVAERRSARADQGDPARSLLSGDGTFALVAGPGGRGDLLAVTLADGSERSFDIGEGRHAMPTSIAGDTVLLLTDDKEISRYTDAEFRLHVGLSILDLASGEITALEQVRDVDSAALSPDGSRIVARTGSGLMLLDADGIILADGIGDGQWYIDGDAWAPDGARFAATDVGEVHVVDVAGVEPTIVSHPVDPQYSSAIGWRDADTVLVAGGDGSGDNVTRFAWVDVDSGAQEVFSTYRPDFTGAAMGSIDVARDLVAAWRVEPVAQADRGGTPLWLAVVAAALAAGVVWLLTPRRRPPIAEALAEQVPSAPTDTPEPASRGWQT</sequence>
<dbReference type="Gene3D" id="2.120.10.30">
    <property type="entry name" value="TolB, C-terminal domain"/>
    <property type="match status" value="1"/>
</dbReference>
<keyword evidence="2" id="KW-0812">Transmembrane</keyword>